<name>A0AAW1MRY2_POPJA</name>
<sequence length="129" mass="14926">MATNFMMIFLMKMYRTLKIMYLKVSENDDIIGELSEVIDRLLSSEWDDVNTVLTKDGTRWARNKPSVRRCPARNNLVKKLRLTGYSENIRTSTEAFELFVSDDILDVIIQETNRRAVALKEDIGGGELY</sequence>
<comment type="caution">
    <text evidence="1">The sequence shown here is derived from an EMBL/GenBank/DDBJ whole genome shotgun (WGS) entry which is preliminary data.</text>
</comment>
<dbReference type="AlphaFoldDB" id="A0AAW1MRY2"/>
<protein>
    <submittedName>
        <fullName evidence="1">Uncharacterized protein</fullName>
    </submittedName>
</protein>
<evidence type="ECO:0000313" key="1">
    <source>
        <dbReference type="EMBL" id="KAK9747532.1"/>
    </source>
</evidence>
<reference evidence="1 2" key="1">
    <citation type="journal article" date="2024" name="BMC Genomics">
        <title>De novo assembly and annotation of Popillia japonica's genome with initial clues to its potential as an invasive pest.</title>
        <authorList>
            <person name="Cucini C."/>
            <person name="Boschi S."/>
            <person name="Funari R."/>
            <person name="Cardaioli E."/>
            <person name="Iannotti N."/>
            <person name="Marturano G."/>
            <person name="Paoli F."/>
            <person name="Bruttini M."/>
            <person name="Carapelli A."/>
            <person name="Frati F."/>
            <person name="Nardi F."/>
        </authorList>
    </citation>
    <scope>NUCLEOTIDE SEQUENCE [LARGE SCALE GENOMIC DNA]</scope>
    <source>
        <strain evidence="1">DMR45628</strain>
    </source>
</reference>
<accession>A0AAW1MRY2</accession>
<dbReference type="EMBL" id="JASPKY010000030">
    <property type="protein sequence ID" value="KAK9747532.1"/>
    <property type="molecule type" value="Genomic_DNA"/>
</dbReference>
<dbReference type="Proteomes" id="UP001458880">
    <property type="component" value="Unassembled WGS sequence"/>
</dbReference>
<proteinExistence type="predicted"/>
<keyword evidence="2" id="KW-1185">Reference proteome</keyword>
<evidence type="ECO:0000313" key="2">
    <source>
        <dbReference type="Proteomes" id="UP001458880"/>
    </source>
</evidence>
<gene>
    <name evidence="1" type="ORF">QE152_g5250</name>
</gene>
<organism evidence="1 2">
    <name type="scientific">Popillia japonica</name>
    <name type="common">Japanese beetle</name>
    <dbReference type="NCBI Taxonomy" id="7064"/>
    <lineage>
        <taxon>Eukaryota</taxon>
        <taxon>Metazoa</taxon>
        <taxon>Ecdysozoa</taxon>
        <taxon>Arthropoda</taxon>
        <taxon>Hexapoda</taxon>
        <taxon>Insecta</taxon>
        <taxon>Pterygota</taxon>
        <taxon>Neoptera</taxon>
        <taxon>Endopterygota</taxon>
        <taxon>Coleoptera</taxon>
        <taxon>Polyphaga</taxon>
        <taxon>Scarabaeiformia</taxon>
        <taxon>Scarabaeidae</taxon>
        <taxon>Rutelinae</taxon>
        <taxon>Popillia</taxon>
    </lineage>
</organism>